<organism evidence="2 3">
    <name type="scientific">Reyranella soli</name>
    <dbReference type="NCBI Taxonomy" id="1230389"/>
    <lineage>
        <taxon>Bacteria</taxon>
        <taxon>Pseudomonadati</taxon>
        <taxon>Pseudomonadota</taxon>
        <taxon>Alphaproteobacteria</taxon>
        <taxon>Hyphomicrobiales</taxon>
        <taxon>Reyranellaceae</taxon>
        <taxon>Reyranella</taxon>
    </lineage>
</organism>
<dbReference type="EMBL" id="BKAJ01000100">
    <property type="protein sequence ID" value="GEP58458.1"/>
    <property type="molecule type" value="Genomic_DNA"/>
</dbReference>
<feature type="region of interest" description="Disordered" evidence="1">
    <location>
        <begin position="1"/>
        <end position="48"/>
    </location>
</feature>
<evidence type="ECO:0000313" key="2">
    <source>
        <dbReference type="EMBL" id="GEP58458.1"/>
    </source>
</evidence>
<name>A0A512NHM4_9HYPH</name>
<dbReference type="RefSeq" id="WP_147153707.1">
    <property type="nucleotide sequence ID" value="NZ_BKAJ01000100.1"/>
</dbReference>
<proteinExistence type="predicted"/>
<protein>
    <submittedName>
        <fullName evidence="2">Uncharacterized protein</fullName>
    </submittedName>
</protein>
<dbReference type="OrthoDB" id="7376531at2"/>
<gene>
    <name evidence="2" type="ORF">RSO01_56240</name>
</gene>
<reference evidence="2 3" key="1">
    <citation type="submission" date="2019-07" db="EMBL/GenBank/DDBJ databases">
        <title>Whole genome shotgun sequence of Reyranella soli NBRC 108950.</title>
        <authorList>
            <person name="Hosoyama A."/>
            <person name="Uohara A."/>
            <person name="Ohji S."/>
            <person name="Ichikawa N."/>
        </authorList>
    </citation>
    <scope>NUCLEOTIDE SEQUENCE [LARGE SCALE GENOMIC DNA]</scope>
    <source>
        <strain evidence="2 3">NBRC 108950</strain>
    </source>
</reference>
<comment type="caution">
    <text evidence="2">The sequence shown here is derived from an EMBL/GenBank/DDBJ whole genome shotgun (WGS) entry which is preliminary data.</text>
</comment>
<dbReference type="AlphaFoldDB" id="A0A512NHM4"/>
<accession>A0A512NHM4</accession>
<evidence type="ECO:0000313" key="3">
    <source>
        <dbReference type="Proteomes" id="UP000321058"/>
    </source>
</evidence>
<evidence type="ECO:0000256" key="1">
    <source>
        <dbReference type="SAM" id="MobiDB-lite"/>
    </source>
</evidence>
<dbReference type="Proteomes" id="UP000321058">
    <property type="component" value="Unassembled WGS sequence"/>
</dbReference>
<keyword evidence="3" id="KW-1185">Reference proteome</keyword>
<sequence>MKTHLQSLHYGNVQDLRRGPDGQWTGRATQNGVEKQVTVGPKGTVTAR</sequence>